<feature type="compositionally biased region" description="Basic and acidic residues" evidence="1">
    <location>
        <begin position="50"/>
        <end position="60"/>
    </location>
</feature>
<feature type="compositionally biased region" description="Polar residues" evidence="1">
    <location>
        <begin position="1"/>
        <end position="10"/>
    </location>
</feature>
<protein>
    <submittedName>
        <fullName evidence="2">Uncharacterized protein</fullName>
    </submittedName>
</protein>
<accession>A0A3N4HF71</accession>
<evidence type="ECO:0000313" key="3">
    <source>
        <dbReference type="Proteomes" id="UP000275078"/>
    </source>
</evidence>
<reference evidence="2 3" key="1">
    <citation type="journal article" date="2018" name="Nat. Ecol. Evol.">
        <title>Pezizomycetes genomes reveal the molecular basis of ectomycorrhizal truffle lifestyle.</title>
        <authorList>
            <person name="Murat C."/>
            <person name="Payen T."/>
            <person name="Noel B."/>
            <person name="Kuo A."/>
            <person name="Morin E."/>
            <person name="Chen J."/>
            <person name="Kohler A."/>
            <person name="Krizsan K."/>
            <person name="Balestrini R."/>
            <person name="Da Silva C."/>
            <person name="Montanini B."/>
            <person name="Hainaut M."/>
            <person name="Levati E."/>
            <person name="Barry K.W."/>
            <person name="Belfiori B."/>
            <person name="Cichocki N."/>
            <person name="Clum A."/>
            <person name="Dockter R.B."/>
            <person name="Fauchery L."/>
            <person name="Guy J."/>
            <person name="Iotti M."/>
            <person name="Le Tacon F."/>
            <person name="Lindquist E.A."/>
            <person name="Lipzen A."/>
            <person name="Malagnac F."/>
            <person name="Mello A."/>
            <person name="Molinier V."/>
            <person name="Miyauchi S."/>
            <person name="Poulain J."/>
            <person name="Riccioni C."/>
            <person name="Rubini A."/>
            <person name="Sitrit Y."/>
            <person name="Splivallo R."/>
            <person name="Traeger S."/>
            <person name="Wang M."/>
            <person name="Zifcakova L."/>
            <person name="Wipf D."/>
            <person name="Zambonelli A."/>
            <person name="Paolocci F."/>
            <person name="Nowrousian M."/>
            <person name="Ottonello S."/>
            <person name="Baldrian P."/>
            <person name="Spatafora J.W."/>
            <person name="Henrissat B."/>
            <person name="Nagy L.G."/>
            <person name="Aury J.M."/>
            <person name="Wincker P."/>
            <person name="Grigoriev I.V."/>
            <person name="Bonfante P."/>
            <person name="Martin F.M."/>
        </authorList>
    </citation>
    <scope>NUCLEOTIDE SEQUENCE [LARGE SCALE GENOMIC DNA]</scope>
    <source>
        <strain evidence="2 3">RN42</strain>
    </source>
</reference>
<evidence type="ECO:0000313" key="2">
    <source>
        <dbReference type="EMBL" id="RPA72813.1"/>
    </source>
</evidence>
<dbReference type="AlphaFoldDB" id="A0A3N4HF71"/>
<sequence length="367" mass="41245">MSTTNTNSPENAEEIASPQNAAEGTSPQNAAAATPLVPLTATNKKASRLSKKEKQEEANRKEKAQEELILFLRKEIGRLEGELEFHKEVEIGKYSHRMMELYNYAEGLQQELLEQQAAHVEEVDVRITNLLAQIVKHKEKYEEAAAEVVRLVGQISREEELLPFVAGGLQRALLEEAGRIFYAKYRDNPDAVAVFDWMDRLKLLGSKRSIKEFKRRTGLEPGDISELYSKYVTETLPWDAKQTANFFARERFEELNNRVHRLNVKKVEAVEIAFKAFLTEPGEVGKNLIKILRAISGDEVKEFWAGIDAAGETGYLSPSESFQAKVDTISAELQALELQGSAMVPDLADLEDSAKVAVDAWVLGTYW</sequence>
<organism evidence="2 3">
    <name type="scientific">Ascobolus immersus RN42</name>
    <dbReference type="NCBI Taxonomy" id="1160509"/>
    <lineage>
        <taxon>Eukaryota</taxon>
        <taxon>Fungi</taxon>
        <taxon>Dikarya</taxon>
        <taxon>Ascomycota</taxon>
        <taxon>Pezizomycotina</taxon>
        <taxon>Pezizomycetes</taxon>
        <taxon>Pezizales</taxon>
        <taxon>Ascobolaceae</taxon>
        <taxon>Ascobolus</taxon>
    </lineage>
</organism>
<feature type="compositionally biased region" description="Low complexity" evidence="1">
    <location>
        <begin position="30"/>
        <end position="42"/>
    </location>
</feature>
<dbReference type="EMBL" id="ML119845">
    <property type="protein sequence ID" value="RPA72813.1"/>
    <property type="molecule type" value="Genomic_DNA"/>
</dbReference>
<gene>
    <name evidence="2" type="ORF">BJ508DRAFT_314417</name>
</gene>
<feature type="compositionally biased region" description="Polar residues" evidence="1">
    <location>
        <begin position="17"/>
        <end position="29"/>
    </location>
</feature>
<feature type="region of interest" description="Disordered" evidence="1">
    <location>
        <begin position="1"/>
        <end position="60"/>
    </location>
</feature>
<proteinExistence type="predicted"/>
<evidence type="ECO:0000256" key="1">
    <source>
        <dbReference type="SAM" id="MobiDB-lite"/>
    </source>
</evidence>
<name>A0A3N4HF71_ASCIM</name>
<dbReference type="Proteomes" id="UP000275078">
    <property type="component" value="Unassembled WGS sequence"/>
</dbReference>
<keyword evidence="3" id="KW-1185">Reference proteome</keyword>